<dbReference type="InterPro" id="IPR002110">
    <property type="entry name" value="Ankyrin_rpt"/>
</dbReference>
<dbReference type="PANTHER" id="PTHR24171:SF8">
    <property type="entry name" value="BRCA1-ASSOCIATED RING DOMAIN PROTEIN 1"/>
    <property type="match status" value="1"/>
</dbReference>
<reference evidence="3" key="1">
    <citation type="submission" date="2018-05" db="EMBL/GenBank/DDBJ databases">
        <authorList>
            <person name="Lanie J.A."/>
            <person name="Ng W.-L."/>
            <person name="Kazmierczak K.M."/>
            <person name="Andrzejewski T.M."/>
            <person name="Davidsen T.M."/>
            <person name="Wayne K.J."/>
            <person name="Tettelin H."/>
            <person name="Glass J.I."/>
            <person name="Rusch D."/>
            <person name="Podicherti R."/>
            <person name="Tsui H.-C.T."/>
            <person name="Winkler M.E."/>
        </authorList>
    </citation>
    <scope>NUCLEOTIDE SEQUENCE</scope>
</reference>
<name>A0A381ZV07_9ZZZZ</name>
<evidence type="ECO:0000256" key="1">
    <source>
        <dbReference type="ARBA" id="ARBA00022737"/>
    </source>
</evidence>
<dbReference type="EMBL" id="UINC01022768">
    <property type="protein sequence ID" value="SVA93070.1"/>
    <property type="molecule type" value="Genomic_DNA"/>
</dbReference>
<proteinExistence type="predicted"/>
<dbReference type="Gene3D" id="1.25.40.20">
    <property type="entry name" value="Ankyrin repeat-containing domain"/>
    <property type="match status" value="1"/>
</dbReference>
<dbReference type="GO" id="GO:0031436">
    <property type="term" value="C:BRCA1-BARD1 complex"/>
    <property type="evidence" value="ECO:0007669"/>
    <property type="project" value="TreeGrafter"/>
</dbReference>
<accession>A0A381ZV07</accession>
<feature type="non-terminal residue" evidence="3">
    <location>
        <position position="1"/>
    </location>
</feature>
<dbReference type="GO" id="GO:0085020">
    <property type="term" value="P:protein K6-linked ubiquitination"/>
    <property type="evidence" value="ECO:0007669"/>
    <property type="project" value="TreeGrafter"/>
</dbReference>
<dbReference type="AlphaFoldDB" id="A0A381ZV07"/>
<dbReference type="InterPro" id="IPR036770">
    <property type="entry name" value="Ankyrin_rpt-contain_sf"/>
</dbReference>
<protein>
    <submittedName>
        <fullName evidence="3">Uncharacterized protein</fullName>
    </submittedName>
</protein>
<sequence>VKRTLLTLAITSLLATTAFADPIHRAAAKGDLAGVQAELDKGADVNAKNDDGATPLHHAAEKGHKEIVELLINKGADVNAKNLDGKTPLDAAIGFSESAK</sequence>
<dbReference type="SUPFAM" id="SSF48403">
    <property type="entry name" value="Ankyrin repeat"/>
    <property type="match status" value="1"/>
</dbReference>
<dbReference type="PROSITE" id="PS50088">
    <property type="entry name" value="ANK_REPEAT"/>
    <property type="match status" value="2"/>
</dbReference>
<dbReference type="Pfam" id="PF12796">
    <property type="entry name" value="Ank_2"/>
    <property type="match status" value="1"/>
</dbReference>
<feature type="non-terminal residue" evidence="3">
    <location>
        <position position="100"/>
    </location>
</feature>
<organism evidence="3">
    <name type="scientific">marine metagenome</name>
    <dbReference type="NCBI Taxonomy" id="408172"/>
    <lineage>
        <taxon>unclassified sequences</taxon>
        <taxon>metagenomes</taxon>
        <taxon>ecological metagenomes</taxon>
    </lineage>
</organism>
<dbReference type="SMART" id="SM00248">
    <property type="entry name" value="ANK"/>
    <property type="match status" value="2"/>
</dbReference>
<dbReference type="GO" id="GO:0070531">
    <property type="term" value="C:BRCA1-A complex"/>
    <property type="evidence" value="ECO:0007669"/>
    <property type="project" value="TreeGrafter"/>
</dbReference>
<evidence type="ECO:0000256" key="2">
    <source>
        <dbReference type="ARBA" id="ARBA00023043"/>
    </source>
</evidence>
<keyword evidence="1" id="KW-0677">Repeat</keyword>
<keyword evidence="2" id="KW-0040">ANK repeat</keyword>
<dbReference type="GO" id="GO:0004842">
    <property type="term" value="F:ubiquitin-protein transferase activity"/>
    <property type="evidence" value="ECO:0007669"/>
    <property type="project" value="TreeGrafter"/>
</dbReference>
<dbReference type="PANTHER" id="PTHR24171">
    <property type="entry name" value="ANKYRIN REPEAT DOMAIN-CONTAINING PROTEIN 39-RELATED"/>
    <property type="match status" value="1"/>
</dbReference>
<dbReference type="PROSITE" id="PS50297">
    <property type="entry name" value="ANK_REP_REGION"/>
    <property type="match status" value="1"/>
</dbReference>
<evidence type="ECO:0000313" key="3">
    <source>
        <dbReference type="EMBL" id="SVA93070.1"/>
    </source>
</evidence>
<gene>
    <name evidence="3" type="ORF">METZ01_LOCUS145924</name>
</gene>